<keyword evidence="5 8" id="KW-1133">Transmembrane helix</keyword>
<evidence type="ECO:0000256" key="2">
    <source>
        <dbReference type="ARBA" id="ARBA00009853"/>
    </source>
</evidence>
<evidence type="ECO:0000313" key="11">
    <source>
        <dbReference type="Proteomes" id="UP000092377"/>
    </source>
</evidence>
<feature type="transmembrane region" description="Helical" evidence="8">
    <location>
        <begin position="208"/>
        <end position="231"/>
    </location>
</feature>
<feature type="transmembrane region" description="Helical" evidence="8">
    <location>
        <begin position="269"/>
        <end position="289"/>
    </location>
</feature>
<accession>A0A1B8H5C8</accession>
<dbReference type="Gene3D" id="1.10.3730.20">
    <property type="match status" value="1"/>
</dbReference>
<evidence type="ECO:0000313" key="10">
    <source>
        <dbReference type="EMBL" id="OBU04265.1"/>
    </source>
</evidence>
<dbReference type="SUPFAM" id="SSF103481">
    <property type="entry name" value="Multidrug resistance efflux transporter EmrE"/>
    <property type="match status" value="2"/>
</dbReference>
<feature type="transmembrane region" description="Helical" evidence="8">
    <location>
        <begin position="243"/>
        <end position="263"/>
    </location>
</feature>
<keyword evidence="6 8" id="KW-0472">Membrane</keyword>
<keyword evidence="4 8" id="KW-0812">Transmembrane</keyword>
<dbReference type="PANTHER" id="PTHR32322">
    <property type="entry name" value="INNER MEMBRANE TRANSPORTER"/>
    <property type="match status" value="1"/>
</dbReference>
<sequence>MSASPRQHGGSPWLPIGLLLLSMVSIQSGASLAKMLFPVIGAPGVTALRLLLGTAILFIIFKPWRLSFTRASVLPILGYGISLGIMNYLFYLALTTIPLGIAVALEFTGPLAVAMFGARRPADFFWIVLVITGLAFLLPIGSQLGQLEQLDPIGMLYALGAGAGWALYIIFGQRAGKFYGAATVSLGSLIAALIFFPLGAFNSDISVMFSWAVLPLGLAIAILSTAFPYSLEMVALTRLPTRTFGTLMSLEPVVGAMVGITFLHEHLTFTQWLALTCIVIASMGAALTIKPKSKIKKIK</sequence>
<keyword evidence="11" id="KW-1185">Reference proteome</keyword>
<feature type="transmembrane region" description="Helical" evidence="8">
    <location>
        <begin position="36"/>
        <end position="61"/>
    </location>
</feature>
<dbReference type="InterPro" id="IPR000620">
    <property type="entry name" value="EamA_dom"/>
</dbReference>
<comment type="similarity">
    <text evidence="2">Belongs to the drug/metabolite transporter (DMT) superfamily. 10 TMS drug/metabolite exporter (DME) (TC 2.A.7.3) family.</text>
</comment>
<dbReference type="Pfam" id="PF00892">
    <property type="entry name" value="EamA"/>
    <property type="match status" value="1"/>
</dbReference>
<comment type="caution">
    <text evidence="10">The sequence shown here is derived from an EMBL/GenBank/DDBJ whole genome shotgun (WGS) entry which is preliminary data.</text>
</comment>
<evidence type="ECO:0000259" key="9">
    <source>
        <dbReference type="Pfam" id="PF00892"/>
    </source>
</evidence>
<feature type="domain" description="EamA" evidence="9">
    <location>
        <begin position="153"/>
        <end position="283"/>
    </location>
</feature>
<comment type="subcellular location">
    <subcellularLocation>
        <location evidence="1">Cell membrane</location>
        <topology evidence="1">Multi-pass membrane protein</topology>
    </subcellularLocation>
</comment>
<feature type="transmembrane region" description="Helical" evidence="8">
    <location>
        <begin position="178"/>
        <end position="196"/>
    </location>
</feature>
<evidence type="ECO:0000256" key="5">
    <source>
        <dbReference type="ARBA" id="ARBA00022989"/>
    </source>
</evidence>
<evidence type="ECO:0000256" key="4">
    <source>
        <dbReference type="ARBA" id="ARBA00022692"/>
    </source>
</evidence>
<dbReference type="InterPro" id="IPR050638">
    <property type="entry name" value="AA-Vitamin_Transporters"/>
</dbReference>
<dbReference type="EMBL" id="LZEY01000056">
    <property type="protein sequence ID" value="OBU04265.1"/>
    <property type="molecule type" value="Genomic_DNA"/>
</dbReference>
<dbReference type="GO" id="GO:0005886">
    <property type="term" value="C:plasma membrane"/>
    <property type="evidence" value="ECO:0007669"/>
    <property type="project" value="UniProtKB-SubCell"/>
</dbReference>
<dbReference type="OrthoDB" id="9815120at2"/>
<dbReference type="InterPro" id="IPR037185">
    <property type="entry name" value="EmrE-like"/>
</dbReference>
<feature type="transmembrane region" description="Helical" evidence="8">
    <location>
        <begin position="73"/>
        <end position="91"/>
    </location>
</feature>
<feature type="transmembrane region" description="Helical" evidence="8">
    <location>
        <begin position="124"/>
        <end position="141"/>
    </location>
</feature>
<reference evidence="11" key="1">
    <citation type="submission" date="2016-06" db="EMBL/GenBank/DDBJ databases">
        <authorList>
            <person name="Butler K."/>
        </authorList>
    </citation>
    <scope>NUCLEOTIDE SEQUENCE [LARGE SCALE GENOMIC DNA]</scope>
    <source>
        <strain evidence="11">GCSL-Mp20</strain>
    </source>
</reference>
<feature type="transmembrane region" description="Helical" evidence="8">
    <location>
        <begin position="153"/>
        <end position="171"/>
    </location>
</feature>
<organism evidence="10 11">
    <name type="scientific">Morganella psychrotolerans</name>
    <dbReference type="NCBI Taxonomy" id="368603"/>
    <lineage>
        <taxon>Bacteria</taxon>
        <taxon>Pseudomonadati</taxon>
        <taxon>Pseudomonadota</taxon>
        <taxon>Gammaproteobacteria</taxon>
        <taxon>Enterobacterales</taxon>
        <taxon>Morganellaceae</taxon>
        <taxon>Morganella</taxon>
    </lineage>
</organism>
<feature type="transmembrane region" description="Helical" evidence="8">
    <location>
        <begin position="97"/>
        <end position="117"/>
    </location>
</feature>
<evidence type="ECO:0000256" key="7">
    <source>
        <dbReference type="ARBA" id="ARBA00040595"/>
    </source>
</evidence>
<evidence type="ECO:0000256" key="8">
    <source>
        <dbReference type="SAM" id="Phobius"/>
    </source>
</evidence>
<dbReference type="RefSeq" id="WP_067405376.1">
    <property type="nucleotide sequence ID" value="NZ_LZEY01000056.1"/>
</dbReference>
<evidence type="ECO:0000256" key="6">
    <source>
        <dbReference type="ARBA" id="ARBA00023136"/>
    </source>
</evidence>
<dbReference type="Proteomes" id="UP000092377">
    <property type="component" value="Unassembled WGS sequence"/>
</dbReference>
<proteinExistence type="inferred from homology"/>
<keyword evidence="3" id="KW-1003">Cell membrane</keyword>
<feature type="transmembrane region" description="Helical" evidence="8">
    <location>
        <begin position="12"/>
        <end position="30"/>
    </location>
</feature>
<dbReference type="PANTHER" id="PTHR32322:SF18">
    <property type="entry name" value="S-ADENOSYLMETHIONINE_S-ADENOSYLHOMOCYSTEINE TRANSPORTER"/>
    <property type="match status" value="1"/>
</dbReference>
<evidence type="ECO:0000256" key="3">
    <source>
        <dbReference type="ARBA" id="ARBA00022475"/>
    </source>
</evidence>
<dbReference type="AlphaFoldDB" id="A0A1B8H5C8"/>
<dbReference type="NCBIfam" id="NF007823">
    <property type="entry name" value="PRK10532.1"/>
    <property type="match status" value="1"/>
</dbReference>
<name>A0A1B8H5C8_9GAMM</name>
<protein>
    <recommendedName>
        <fullName evidence="7">Threonine/homoserine exporter RhtA</fullName>
    </recommendedName>
</protein>
<evidence type="ECO:0000256" key="1">
    <source>
        <dbReference type="ARBA" id="ARBA00004651"/>
    </source>
</evidence>
<gene>
    <name evidence="10" type="ORF">AYY18_10025</name>
</gene>